<keyword evidence="4 7" id="KW-0812">Transmembrane</keyword>
<dbReference type="PANTHER" id="PTHR30193">
    <property type="entry name" value="ABC TRANSPORTER PERMEASE PROTEIN"/>
    <property type="match status" value="1"/>
</dbReference>
<dbReference type="PANTHER" id="PTHR30193:SF41">
    <property type="entry name" value="DIACETYLCHITOBIOSE UPTAKE SYSTEM PERMEASE PROTEIN NGCF"/>
    <property type="match status" value="1"/>
</dbReference>
<dbReference type="Pfam" id="PF00528">
    <property type="entry name" value="BPD_transp_1"/>
    <property type="match status" value="1"/>
</dbReference>
<evidence type="ECO:0000313" key="10">
    <source>
        <dbReference type="Proteomes" id="UP001500902"/>
    </source>
</evidence>
<keyword evidence="5 7" id="KW-1133">Transmembrane helix</keyword>
<evidence type="ECO:0000259" key="8">
    <source>
        <dbReference type="PROSITE" id="PS50928"/>
    </source>
</evidence>
<evidence type="ECO:0000313" key="9">
    <source>
        <dbReference type="EMBL" id="GAA3698649.1"/>
    </source>
</evidence>
<comment type="caution">
    <text evidence="9">The sequence shown here is derived from an EMBL/GenBank/DDBJ whole genome shotgun (WGS) entry which is preliminary data.</text>
</comment>
<dbReference type="CDD" id="cd06261">
    <property type="entry name" value="TM_PBP2"/>
    <property type="match status" value="1"/>
</dbReference>
<feature type="transmembrane region" description="Helical" evidence="7">
    <location>
        <begin position="35"/>
        <end position="55"/>
    </location>
</feature>
<keyword evidence="10" id="KW-1185">Reference proteome</keyword>
<evidence type="ECO:0000256" key="6">
    <source>
        <dbReference type="ARBA" id="ARBA00023136"/>
    </source>
</evidence>
<evidence type="ECO:0000256" key="4">
    <source>
        <dbReference type="ARBA" id="ARBA00022692"/>
    </source>
</evidence>
<keyword evidence="2 7" id="KW-0813">Transport</keyword>
<feature type="transmembrane region" description="Helical" evidence="7">
    <location>
        <begin position="182"/>
        <end position="207"/>
    </location>
</feature>
<dbReference type="EMBL" id="BAAAZP010000154">
    <property type="protein sequence ID" value="GAA3698649.1"/>
    <property type="molecule type" value="Genomic_DNA"/>
</dbReference>
<feature type="transmembrane region" description="Helical" evidence="7">
    <location>
        <begin position="227"/>
        <end position="245"/>
    </location>
</feature>
<evidence type="ECO:0000256" key="5">
    <source>
        <dbReference type="ARBA" id="ARBA00022989"/>
    </source>
</evidence>
<reference evidence="10" key="1">
    <citation type="journal article" date="2019" name="Int. J. Syst. Evol. Microbiol.">
        <title>The Global Catalogue of Microorganisms (GCM) 10K type strain sequencing project: providing services to taxonomists for standard genome sequencing and annotation.</title>
        <authorList>
            <consortium name="The Broad Institute Genomics Platform"/>
            <consortium name="The Broad Institute Genome Sequencing Center for Infectious Disease"/>
            <person name="Wu L."/>
            <person name="Ma J."/>
        </authorList>
    </citation>
    <scope>NUCLEOTIDE SEQUENCE [LARGE SCALE GENOMIC DNA]</scope>
    <source>
        <strain evidence="10">JCM 16904</strain>
    </source>
</reference>
<accession>A0ABP7D2P3</accession>
<evidence type="ECO:0000256" key="1">
    <source>
        <dbReference type="ARBA" id="ARBA00004651"/>
    </source>
</evidence>
<dbReference type="PROSITE" id="PS50928">
    <property type="entry name" value="ABC_TM1"/>
    <property type="match status" value="1"/>
</dbReference>
<organism evidence="9 10">
    <name type="scientific">Nonomuraea antimicrobica</name>
    <dbReference type="NCBI Taxonomy" id="561173"/>
    <lineage>
        <taxon>Bacteria</taxon>
        <taxon>Bacillati</taxon>
        <taxon>Actinomycetota</taxon>
        <taxon>Actinomycetes</taxon>
        <taxon>Streptosporangiales</taxon>
        <taxon>Streptosporangiaceae</taxon>
        <taxon>Nonomuraea</taxon>
    </lineage>
</organism>
<dbReference type="SUPFAM" id="SSF161098">
    <property type="entry name" value="MetI-like"/>
    <property type="match status" value="1"/>
</dbReference>
<dbReference type="RefSeq" id="WP_344889399.1">
    <property type="nucleotide sequence ID" value="NZ_BAAAZP010000154.1"/>
</dbReference>
<feature type="transmembrane region" description="Helical" evidence="7">
    <location>
        <begin position="132"/>
        <end position="152"/>
    </location>
</feature>
<proteinExistence type="inferred from homology"/>
<sequence>MSAGRTWTARARVAVPLPAVGAAPTAGKRRLGRNALTALLFLVPALVVFGVFSWWPILRGLLISFQETNLVDPATWVGLANFRALFADPLLGTAIGNTLLFVGLALLIGFPAPLVLAVVLATVRRGAGVYRFLVYLPVVVPPVVAILLWKWFYDPGHGLFNGLLGLVGLGPYPWLDSPGTAMVSLVLQSTWAGMGGAVLIYLAAIVGVPSELYEAAQMDGASIWTRVWHITLPQLRPVIGLLLLMQLISTMQVFTEPYVFTGGGPENATLTVLLLIFRYAFQDGAYGQAAALSFLLAIVLGLLSAVYLRATRSWSAS</sequence>
<comment type="similarity">
    <text evidence="7">Belongs to the binding-protein-dependent transport system permease family.</text>
</comment>
<keyword evidence="3" id="KW-1003">Cell membrane</keyword>
<gene>
    <name evidence="9" type="ORF">GCM10022224_075800</name>
</gene>
<feature type="transmembrane region" description="Helical" evidence="7">
    <location>
        <begin position="99"/>
        <end position="120"/>
    </location>
</feature>
<name>A0ABP7D2P3_9ACTN</name>
<dbReference type="Gene3D" id="1.10.3720.10">
    <property type="entry name" value="MetI-like"/>
    <property type="match status" value="1"/>
</dbReference>
<dbReference type="InterPro" id="IPR035906">
    <property type="entry name" value="MetI-like_sf"/>
</dbReference>
<feature type="domain" description="ABC transmembrane type-1" evidence="8">
    <location>
        <begin position="95"/>
        <end position="307"/>
    </location>
</feature>
<protein>
    <submittedName>
        <fullName evidence="9">Sugar ABC transporter permease</fullName>
    </submittedName>
</protein>
<feature type="transmembrane region" description="Helical" evidence="7">
    <location>
        <begin position="286"/>
        <end position="308"/>
    </location>
</feature>
<evidence type="ECO:0000256" key="3">
    <source>
        <dbReference type="ARBA" id="ARBA00022475"/>
    </source>
</evidence>
<evidence type="ECO:0000256" key="7">
    <source>
        <dbReference type="RuleBase" id="RU363032"/>
    </source>
</evidence>
<dbReference type="InterPro" id="IPR051393">
    <property type="entry name" value="ABC_transporter_permease"/>
</dbReference>
<dbReference type="Proteomes" id="UP001500902">
    <property type="component" value="Unassembled WGS sequence"/>
</dbReference>
<keyword evidence="6 7" id="KW-0472">Membrane</keyword>
<comment type="subcellular location">
    <subcellularLocation>
        <location evidence="1 7">Cell membrane</location>
        <topology evidence="1 7">Multi-pass membrane protein</topology>
    </subcellularLocation>
</comment>
<evidence type="ECO:0000256" key="2">
    <source>
        <dbReference type="ARBA" id="ARBA00022448"/>
    </source>
</evidence>
<dbReference type="InterPro" id="IPR000515">
    <property type="entry name" value="MetI-like"/>
</dbReference>